<dbReference type="EMBL" id="GBRD01002752">
    <property type="protein sequence ID" value="JAG63069.1"/>
    <property type="molecule type" value="Transcribed_RNA"/>
</dbReference>
<feature type="region of interest" description="Disordered" evidence="1">
    <location>
        <begin position="1053"/>
        <end position="1279"/>
    </location>
</feature>
<feature type="compositionally biased region" description="Acidic residues" evidence="1">
    <location>
        <begin position="1261"/>
        <end position="1275"/>
    </location>
</feature>
<feature type="compositionally biased region" description="Polar residues" evidence="1">
    <location>
        <begin position="466"/>
        <end position="475"/>
    </location>
</feature>
<proteinExistence type="predicted"/>
<feature type="region of interest" description="Disordered" evidence="1">
    <location>
        <begin position="430"/>
        <end position="511"/>
    </location>
</feature>
<feature type="compositionally biased region" description="Basic and acidic residues" evidence="1">
    <location>
        <begin position="1155"/>
        <end position="1166"/>
    </location>
</feature>
<feature type="compositionally biased region" description="Basic residues" evidence="1">
    <location>
        <begin position="775"/>
        <end position="785"/>
    </location>
</feature>
<organism evidence="3">
    <name type="scientific">Lygus hesperus</name>
    <name type="common">Western plant bug</name>
    <dbReference type="NCBI Taxonomy" id="30085"/>
    <lineage>
        <taxon>Eukaryota</taxon>
        <taxon>Metazoa</taxon>
        <taxon>Ecdysozoa</taxon>
        <taxon>Arthropoda</taxon>
        <taxon>Hexapoda</taxon>
        <taxon>Insecta</taxon>
        <taxon>Pterygota</taxon>
        <taxon>Neoptera</taxon>
        <taxon>Paraneoptera</taxon>
        <taxon>Hemiptera</taxon>
        <taxon>Heteroptera</taxon>
        <taxon>Panheteroptera</taxon>
        <taxon>Cimicomorpha</taxon>
        <taxon>Miridae</taxon>
        <taxon>Mirini</taxon>
        <taxon>Lygus</taxon>
    </lineage>
</organism>
<feature type="compositionally biased region" description="Basic residues" evidence="1">
    <location>
        <begin position="1167"/>
        <end position="1217"/>
    </location>
</feature>
<dbReference type="SMART" id="SM00439">
    <property type="entry name" value="BAH"/>
    <property type="match status" value="1"/>
</dbReference>
<dbReference type="InterPro" id="IPR043151">
    <property type="entry name" value="BAH_sf"/>
</dbReference>
<dbReference type="InterPro" id="IPR048924">
    <property type="entry name" value="BAHCC1-like_Tudor"/>
</dbReference>
<feature type="compositionally biased region" description="Acidic residues" evidence="1">
    <location>
        <begin position="448"/>
        <end position="458"/>
    </location>
</feature>
<dbReference type="GO" id="GO:0003682">
    <property type="term" value="F:chromatin binding"/>
    <property type="evidence" value="ECO:0007669"/>
    <property type="project" value="InterPro"/>
</dbReference>
<dbReference type="InterPro" id="IPR001025">
    <property type="entry name" value="BAH_dom"/>
</dbReference>
<feature type="region of interest" description="Disordered" evidence="1">
    <location>
        <begin position="712"/>
        <end position="799"/>
    </location>
</feature>
<dbReference type="Gene3D" id="2.30.30.140">
    <property type="match status" value="1"/>
</dbReference>
<dbReference type="Pfam" id="PF21744">
    <property type="entry name" value="BAHCC1-like_Tudor"/>
    <property type="match status" value="1"/>
</dbReference>
<feature type="compositionally biased region" description="Polar residues" evidence="1">
    <location>
        <begin position="1077"/>
        <end position="1086"/>
    </location>
</feature>
<reference evidence="3" key="1">
    <citation type="submission" date="2014-09" db="EMBL/GenBank/DDBJ databases">
        <authorList>
            <person name="Magalhaes I.L.F."/>
            <person name="Oliveira U."/>
            <person name="Santos F.R."/>
            <person name="Vidigal T.H.D.A."/>
            <person name="Brescovit A.D."/>
            <person name="Santos A.J."/>
        </authorList>
    </citation>
    <scope>NUCLEOTIDE SEQUENCE</scope>
</reference>
<feature type="region of interest" description="Disordered" evidence="1">
    <location>
        <begin position="110"/>
        <end position="135"/>
    </location>
</feature>
<feature type="compositionally biased region" description="Polar residues" evidence="1">
    <location>
        <begin position="1227"/>
        <end position="1238"/>
    </location>
</feature>
<protein>
    <recommendedName>
        <fullName evidence="2">BAH domain-containing protein</fullName>
    </recommendedName>
</protein>
<dbReference type="EMBL" id="GBRD01002757">
    <property type="protein sequence ID" value="JAG63064.1"/>
    <property type="molecule type" value="Transcribed_RNA"/>
</dbReference>
<dbReference type="PANTHER" id="PTHR12505:SF24">
    <property type="entry name" value="PROTEIN WINGED EYE"/>
    <property type="match status" value="1"/>
</dbReference>
<name>A0A0K8TC42_LYGHE</name>
<accession>A0A0K8TC42</accession>
<dbReference type="Gene3D" id="2.30.30.490">
    <property type="match status" value="1"/>
</dbReference>
<evidence type="ECO:0000256" key="1">
    <source>
        <dbReference type="SAM" id="MobiDB-lite"/>
    </source>
</evidence>
<sequence>MLGSPTRAPRIWLDPPPAHSNGLSRYQLYSLEAEPRLAHLPPSYIQPQKYEEQVLRRSVSQLSCHQLFAEEKKISQKEVCPCKPLTGWSEKGLRDGGCSRTTPRAIVKSESARVPTPCQVPEVTTSSKTDIQGSTSGGIPVGIAIARQRVQQTNPSSPLTVQLTACQDRGPQPSPWPSSLMPSHHYQIRGPDQGMTSAIQSPFQLVRDPMTGQFMLLPAASPTLACLSLEGAVQRAIWTGPPPLQVMAPHPHTHAQPQPLMVDRLVTLAPSSQPDKRSVVQVPCDFSKSSPAAQQGLLIHPTMSPHQAFSTLLVHNMPFAATTANHQNSFLLSTQLTEQALINQGGVVISNHLENTVINPQIIGGCPESSFSPQTPAHVPSSFLHHMSPSVVISSHTETNSFVRDLTPSVITALDNQVIVKSEMKSEPLCTMDQATSPPTIEVKPEVVTEEYTEEEEERTTIVADAQNQTETPSNSEEEDTQSSVKLQTELSIPKQEPQEEVEEQETSVVQQETTQIVTTQITRTTWTTEQTHHGTLQIEQEEIKEEVEEVVEREQESQSSAVDLSGLELLSNTTIAQHENYHNSSPEPEDDDSASGGGNDMGGLAVLCQAADFAMSQPHFIPVGSSSTTSVVIQESTTTTSSTTTATVSAIEVDESSEDDHSRKLSPPRLLPIQAVEKMREVPLKEAFKVLRAKKVKEKKCAPFRTISGVEEESPTVEPPVLEPWSATPQRVTPPLGPPTLTPNKKRSCDSPESSEDTDFTSFQESYGSAPPPLKKRKFGRLPPKKFENSDETQGPSVEMEVVQVQPVQAQDATKIDDDLPKNKIRPKLKAETKVKAPGDENEEEIYESSLELVPAQLSPSWRFKQSKPTNEKAKLTVKKVKTLKVKPISPRPPTSPKATQDVAAPENKASYIQAKSSQCLPVTRLTESDLKDVPLPIMMFSGGHFVPAQVTDIKAPGIYEVIYLRNPRNRRPQILCTEELLNSAIREVKLENLAVPAGTRVCSYWSQEYNFMYSGVVSAPSGPDEKFVFVEFDDGDDGKINRDDIRLLPEELNLTDYDPEPSSPLMGRRRRTSDSKSSPEQPKTPSIKVKPLLPPPEEEEEEEMETDPEEGEEAAPSTMKSDETDESVGHSVGSEEISEAGSDTPPAIYIKNKVKDFLQTEKEKKEKRRLKKEKKRRLLEKCCKRKHSHKHSHRDGCRSHHKRKHKHHHQHRHKHSLENSELRIKNSTVSKTGTESGNHKGPLVTTIAKPSVSVVEEERKDEEEDDDEEEEEPSSCTIQAVAKASKFAAFLPARHELWTWHGTGSKRGRGSGQKRGRKIFYKAIQRGSDVINVGDCAVFVSTGRPDRPFIGQVESFWGTQKNSMAVKVSWFYHPEETVGAPEMFPFPGALFKSPHTDSNDVQTISHRCEVVSLPEFKARVDRKEVSTETVYDNQEVYYLAGFYDPQDTSIKYEPGIIINQQ</sequence>
<dbReference type="PROSITE" id="PS51038">
    <property type="entry name" value="BAH"/>
    <property type="match status" value="1"/>
</dbReference>
<dbReference type="InterPro" id="IPR052429">
    <property type="entry name" value="BAH_domain_protein"/>
</dbReference>
<feature type="compositionally biased region" description="Acidic residues" evidence="1">
    <location>
        <begin position="1098"/>
        <end position="1115"/>
    </location>
</feature>
<dbReference type="PANTHER" id="PTHR12505">
    <property type="entry name" value="PHD FINGER TRANSCRIPTION FACTOR"/>
    <property type="match status" value="1"/>
</dbReference>
<dbReference type="Pfam" id="PF01426">
    <property type="entry name" value="BAH"/>
    <property type="match status" value="1"/>
</dbReference>
<evidence type="ECO:0000313" key="3">
    <source>
        <dbReference type="EMBL" id="JAG63064.1"/>
    </source>
</evidence>
<feature type="compositionally biased region" description="Polar residues" evidence="1">
    <location>
        <begin position="122"/>
        <end position="134"/>
    </location>
</feature>
<evidence type="ECO:0000259" key="2">
    <source>
        <dbReference type="PROSITE" id="PS51038"/>
    </source>
</evidence>
<feature type="region of interest" description="Disordered" evidence="1">
    <location>
        <begin position="580"/>
        <end position="602"/>
    </location>
</feature>
<feature type="compositionally biased region" description="Polar residues" evidence="1">
    <location>
        <begin position="482"/>
        <end position="491"/>
    </location>
</feature>
<feature type="domain" description="BAH" evidence="2">
    <location>
        <begin position="1331"/>
        <end position="1456"/>
    </location>
</feature>